<dbReference type="AlphaFoldDB" id="A0A4Z0F857"/>
<evidence type="ECO:0000259" key="11">
    <source>
        <dbReference type="Pfam" id="PF12626"/>
    </source>
</evidence>
<keyword evidence="4 7" id="KW-0067">ATP-binding</keyword>
<dbReference type="OrthoDB" id="9805698at2"/>
<dbReference type="GO" id="GO:0043633">
    <property type="term" value="P:polyadenylation-dependent RNA catabolic process"/>
    <property type="evidence" value="ECO:0007669"/>
    <property type="project" value="InterPro"/>
</dbReference>
<comment type="similarity">
    <text evidence="7 8">Belongs to the tRNA nucleotidyltransferase/poly(A) polymerase family.</text>
</comment>
<evidence type="ECO:0000256" key="9">
    <source>
        <dbReference type="SAM" id="MobiDB-lite"/>
    </source>
</evidence>
<dbReference type="CDD" id="cd05398">
    <property type="entry name" value="NT_ClassII-CCAase"/>
    <property type="match status" value="1"/>
</dbReference>
<keyword evidence="14" id="KW-1185">Reference proteome</keyword>
<keyword evidence="2 7" id="KW-0808">Transferase</keyword>
<dbReference type="Pfam" id="PF01743">
    <property type="entry name" value="PolyA_pol"/>
    <property type="match status" value="1"/>
</dbReference>
<proteinExistence type="inferred from homology"/>
<feature type="domain" description="Poly A polymerase head" evidence="10">
    <location>
        <begin position="65"/>
        <end position="193"/>
    </location>
</feature>
<dbReference type="GO" id="GO:0006397">
    <property type="term" value="P:mRNA processing"/>
    <property type="evidence" value="ECO:0007669"/>
    <property type="project" value="UniProtKB-KW"/>
</dbReference>
<dbReference type="PANTHER" id="PTHR43051">
    <property type="entry name" value="POLYNUCLEOTIDE ADENYLYLTRANSFERASE FAMILY PROTEIN"/>
    <property type="match status" value="1"/>
</dbReference>
<dbReference type="HAMAP" id="MF_00957">
    <property type="entry name" value="PolyA_pol"/>
    <property type="match status" value="1"/>
</dbReference>
<dbReference type="NCBIfam" id="TIGR01942">
    <property type="entry name" value="pcnB"/>
    <property type="match status" value="1"/>
</dbReference>
<organism evidence="13 14">
    <name type="scientific">Candidatus Macondimonas diazotrophica</name>
    <dbReference type="NCBI Taxonomy" id="2305248"/>
    <lineage>
        <taxon>Bacteria</taxon>
        <taxon>Pseudomonadati</taxon>
        <taxon>Pseudomonadota</taxon>
        <taxon>Gammaproteobacteria</taxon>
        <taxon>Chromatiales</taxon>
        <taxon>Ectothiorhodospiraceae</taxon>
        <taxon>Candidatus Macondimonas</taxon>
    </lineage>
</organism>
<dbReference type="SUPFAM" id="SSF81301">
    <property type="entry name" value="Nucleotidyltransferase"/>
    <property type="match status" value="1"/>
</dbReference>
<evidence type="ECO:0000259" key="12">
    <source>
        <dbReference type="Pfam" id="PF12627"/>
    </source>
</evidence>
<dbReference type="InterPro" id="IPR052191">
    <property type="entry name" value="tRNA_ntf/polyA_polymerase_I"/>
</dbReference>
<feature type="domain" description="Polymerase A arginine-rich C-terminal" evidence="11">
    <location>
        <begin position="339"/>
        <end position="454"/>
    </location>
</feature>
<protein>
    <recommendedName>
        <fullName evidence="7">Poly(A) polymerase I</fullName>
        <shortName evidence="7">PAP I</shortName>
        <ecNumber evidence="7">2.7.7.19</ecNumber>
    </recommendedName>
</protein>
<feature type="active site" evidence="7">
    <location>
        <position position="83"/>
    </location>
</feature>
<evidence type="ECO:0000259" key="10">
    <source>
        <dbReference type="Pfam" id="PF01743"/>
    </source>
</evidence>
<dbReference type="GO" id="GO:1990817">
    <property type="term" value="F:poly(A) RNA polymerase activity"/>
    <property type="evidence" value="ECO:0007669"/>
    <property type="project" value="UniProtKB-UniRule"/>
</dbReference>
<dbReference type="Gene3D" id="1.10.3090.10">
    <property type="entry name" value="cca-adding enzyme, domain 2"/>
    <property type="match status" value="1"/>
</dbReference>
<comment type="caution">
    <text evidence="13">The sequence shown here is derived from an EMBL/GenBank/DDBJ whole genome shotgun (WGS) entry which is preliminary data.</text>
</comment>
<keyword evidence="3 7" id="KW-0547">Nucleotide-binding</keyword>
<feature type="domain" description="tRNA nucleotidyltransferase/poly(A) polymerase RNA and SrmB- binding" evidence="12">
    <location>
        <begin position="220"/>
        <end position="281"/>
    </location>
</feature>
<reference evidence="13 14" key="1">
    <citation type="journal article" date="2019" name="ISME J.">
        <title>Candidatus Macondimonas diazotrophica, a novel gammaproteobacterial genus dominating crude-oil-contaminated coastal sediments.</title>
        <authorList>
            <person name="Karthikeyan S."/>
            <person name="Konstantinidis K."/>
        </authorList>
    </citation>
    <scope>NUCLEOTIDE SEQUENCE [LARGE SCALE GENOMIC DNA]</scope>
    <source>
        <strain evidence="13 14">KTK01</strain>
    </source>
</reference>
<feature type="compositionally biased region" description="Basic residues" evidence="9">
    <location>
        <begin position="446"/>
        <end position="456"/>
    </location>
</feature>
<evidence type="ECO:0000256" key="6">
    <source>
        <dbReference type="ARBA" id="ARBA00023163"/>
    </source>
</evidence>
<feature type="region of interest" description="Disordered" evidence="9">
    <location>
        <begin position="435"/>
        <end position="465"/>
    </location>
</feature>
<keyword evidence="13" id="KW-0548">Nucleotidyltransferase</keyword>
<feature type="active site" evidence="7">
    <location>
        <position position="162"/>
    </location>
</feature>
<dbReference type="EMBL" id="SRIO01000009">
    <property type="protein sequence ID" value="TFZ82466.1"/>
    <property type="molecule type" value="Genomic_DNA"/>
</dbReference>
<dbReference type="SUPFAM" id="SSF81891">
    <property type="entry name" value="Poly A polymerase C-terminal region-like"/>
    <property type="match status" value="1"/>
</dbReference>
<dbReference type="InterPro" id="IPR025866">
    <property type="entry name" value="PolyA_pol_arg_C_dom"/>
</dbReference>
<evidence type="ECO:0000256" key="3">
    <source>
        <dbReference type="ARBA" id="ARBA00022741"/>
    </source>
</evidence>
<keyword evidence="1 7" id="KW-0507">mRNA processing</keyword>
<dbReference type="Pfam" id="PF12626">
    <property type="entry name" value="PolyA_pol_arg_C"/>
    <property type="match status" value="1"/>
</dbReference>
<evidence type="ECO:0000256" key="2">
    <source>
        <dbReference type="ARBA" id="ARBA00022679"/>
    </source>
</evidence>
<evidence type="ECO:0000256" key="4">
    <source>
        <dbReference type="ARBA" id="ARBA00022840"/>
    </source>
</evidence>
<dbReference type="InterPro" id="IPR043519">
    <property type="entry name" value="NT_sf"/>
</dbReference>
<evidence type="ECO:0000256" key="8">
    <source>
        <dbReference type="RuleBase" id="RU003953"/>
    </source>
</evidence>
<dbReference type="FunFam" id="3.30.460.10:FF:000035">
    <property type="entry name" value="Poly(A) polymerase I"/>
    <property type="match status" value="1"/>
</dbReference>
<dbReference type="InterPro" id="IPR032828">
    <property type="entry name" value="PolyA_RNA-bd"/>
</dbReference>
<feature type="active site" evidence="7">
    <location>
        <position position="85"/>
    </location>
</feature>
<keyword evidence="6 7" id="KW-0804">Transcription</keyword>
<evidence type="ECO:0000313" key="14">
    <source>
        <dbReference type="Proteomes" id="UP000297890"/>
    </source>
</evidence>
<accession>A0A4Z0F857</accession>
<dbReference type="GO" id="GO:0005524">
    <property type="term" value="F:ATP binding"/>
    <property type="evidence" value="ECO:0007669"/>
    <property type="project" value="UniProtKB-UniRule"/>
</dbReference>
<sequence>MPIRIHQSDRLCVQDFFPDPHFTKPAADSIGPVIVRRAEHTLSRSHIAAPALKVLYRLKAANYQAFLVGGGVRDVLLGLQPKDFDVATNALPEQVRATFSNCRLIGRRFRLAHVHFGGHIVEVATFRGAGEQGDDAVLVDERGRVLRDNVYGSLEEDAWRRDFTVNALYYSIEDFSIHDYVGGMADLQNRVLRLIGDPWTRYREDPVRMLRAVRFAAKLGFSLETHTAQALRELSGLLTDISPARLYDECLKLFLGGHAAQTFTLLREHGLFAYLFPATEAVIRREGEQGPTARLLLQAMVNSDQRIAEGRSVTPAFLFAALGWGPLREVLDECIQAGMSMAQARVEAIQRAEAAMPVLPPRRFRTPMQEIWQLQPRFEFTTAKRAKALLRHPRFRAAYDFLLLRGHGGEVPEALQTWWTEFQVAADEAREVLLEQRPESLAKAPPSRRRRRRGPRRRPEGDVTS</sequence>
<dbReference type="Proteomes" id="UP000297890">
    <property type="component" value="Unassembled WGS sequence"/>
</dbReference>
<dbReference type="EC" id="2.7.7.19" evidence="7"/>
<dbReference type="Gene3D" id="3.30.460.10">
    <property type="entry name" value="Beta Polymerase, domain 2"/>
    <property type="match status" value="1"/>
</dbReference>
<dbReference type="PANTHER" id="PTHR43051:SF1">
    <property type="entry name" value="POLYNUCLEOTIDE ADENYLYLTRANSFERASE FAMILY PROTEIN"/>
    <property type="match status" value="1"/>
</dbReference>
<keyword evidence="5 7" id="KW-0694">RNA-binding</keyword>
<name>A0A4Z0F857_9GAMM</name>
<dbReference type="Pfam" id="PF12627">
    <property type="entry name" value="PolyA_pol_RNAbd"/>
    <property type="match status" value="1"/>
</dbReference>
<dbReference type="InterPro" id="IPR002646">
    <property type="entry name" value="PolA_pol_head_dom"/>
</dbReference>
<evidence type="ECO:0000256" key="1">
    <source>
        <dbReference type="ARBA" id="ARBA00022664"/>
    </source>
</evidence>
<dbReference type="InterPro" id="IPR010206">
    <property type="entry name" value="PolA_pol_I"/>
</dbReference>
<dbReference type="GO" id="GO:0003723">
    <property type="term" value="F:RNA binding"/>
    <property type="evidence" value="ECO:0007669"/>
    <property type="project" value="UniProtKB-UniRule"/>
</dbReference>
<evidence type="ECO:0000313" key="13">
    <source>
        <dbReference type="EMBL" id="TFZ82466.1"/>
    </source>
</evidence>
<evidence type="ECO:0000256" key="5">
    <source>
        <dbReference type="ARBA" id="ARBA00022884"/>
    </source>
</evidence>
<evidence type="ECO:0000256" key="7">
    <source>
        <dbReference type="HAMAP-Rule" id="MF_00957"/>
    </source>
</evidence>
<gene>
    <name evidence="7 13" type="primary">pcnB</name>
    <name evidence="13" type="ORF">E4680_08275</name>
</gene>
<comment type="catalytic activity">
    <reaction evidence="7">
        <text>RNA(n) + ATP = RNA(n)-3'-adenine ribonucleotide + diphosphate</text>
        <dbReference type="Rhea" id="RHEA:11332"/>
        <dbReference type="Rhea" id="RHEA-COMP:14527"/>
        <dbReference type="Rhea" id="RHEA-COMP:17347"/>
        <dbReference type="ChEBI" id="CHEBI:30616"/>
        <dbReference type="ChEBI" id="CHEBI:33019"/>
        <dbReference type="ChEBI" id="CHEBI:140395"/>
        <dbReference type="ChEBI" id="CHEBI:173115"/>
        <dbReference type="EC" id="2.7.7.19"/>
    </reaction>
</comment>
<comment type="function">
    <text evidence="7">Adds poly(A) tail to the 3' end of many RNAs, which usually targets these RNAs for decay. Plays a significant role in the global control of gene expression, through influencing the rate of transcript degradation, and in the general RNA quality control.</text>
</comment>